<keyword evidence="2" id="KW-1185">Reference proteome</keyword>
<dbReference type="RefSeq" id="WP_223792573.1">
    <property type="nucleotide sequence ID" value="NZ_JAIOUQ010000017.1"/>
</dbReference>
<evidence type="ECO:0000313" key="2">
    <source>
        <dbReference type="Proteomes" id="UP000825933"/>
    </source>
</evidence>
<organism evidence="1 2">
    <name type="scientific">Methanobacterium spitsbergense</name>
    <dbReference type="NCBI Taxonomy" id="2874285"/>
    <lineage>
        <taxon>Archaea</taxon>
        <taxon>Methanobacteriati</taxon>
        <taxon>Methanobacteriota</taxon>
        <taxon>Methanomada group</taxon>
        <taxon>Methanobacteria</taxon>
        <taxon>Methanobacteriales</taxon>
        <taxon>Methanobacteriaceae</taxon>
        <taxon>Methanobacterium</taxon>
    </lineage>
</organism>
<proteinExistence type="predicted"/>
<gene>
    <name evidence="1" type="ORF">K8N75_13400</name>
</gene>
<accession>A0A8T5V5W4</accession>
<dbReference type="EMBL" id="JAIOUQ010000017">
    <property type="protein sequence ID" value="MBZ2167035.1"/>
    <property type="molecule type" value="Genomic_DNA"/>
</dbReference>
<evidence type="ECO:0000313" key="1">
    <source>
        <dbReference type="EMBL" id="MBZ2167035.1"/>
    </source>
</evidence>
<dbReference type="Proteomes" id="UP000825933">
    <property type="component" value="Unassembled WGS sequence"/>
</dbReference>
<name>A0A8T5V5W4_9EURY</name>
<dbReference type="AlphaFoldDB" id="A0A8T5V5W4"/>
<sequence length="131" mass="14819">MKIRGDFVTNSSSVSYILTMNEDTFDVSIAQCGDSGTGQFLKFVKEKIKNEGTRTVLNDEEIYSLKITFVTDEARPIAGISDDGTMAEFLNVMRDLDINNLTNEELNSFLYWTILYPNYISNIGATRVETY</sequence>
<comment type="caution">
    <text evidence="1">The sequence shown here is derived from an EMBL/GenBank/DDBJ whole genome shotgun (WGS) entry which is preliminary data.</text>
</comment>
<reference evidence="2" key="1">
    <citation type="journal article" date="2022" name="Microbiol. Resour. Announc.">
        <title>Draft Genome Sequence of a Methanogenic Archaeon from West Spitsbergen Permafrost.</title>
        <authorList>
            <person name="Trubitsyn V."/>
            <person name="Rivkina E."/>
            <person name="Shcherbakova V."/>
        </authorList>
    </citation>
    <scope>NUCLEOTIDE SEQUENCE [LARGE SCALE GENOMIC DNA]</scope>
    <source>
        <strain evidence="2">VT</strain>
    </source>
</reference>
<protein>
    <submittedName>
        <fullName evidence="1">Uncharacterized protein</fullName>
    </submittedName>
</protein>